<sequence length="85" mass="8101">MGKLRKAAVVAAVLGSVGFLGTGPAYAGGGSHCKSHDFNLDILGEVGILNGLLANLLNGEGSPGAQATHLGSTCGGHGGGGGGHH</sequence>
<evidence type="ECO:0008006" key="4">
    <source>
        <dbReference type="Google" id="ProtNLM"/>
    </source>
</evidence>
<keyword evidence="1" id="KW-0732">Signal</keyword>
<protein>
    <recommendedName>
        <fullName evidence="4">Small secreted domain DUF320</fullName>
    </recommendedName>
</protein>
<feature type="signal peptide" evidence="1">
    <location>
        <begin position="1"/>
        <end position="27"/>
    </location>
</feature>
<dbReference type="RefSeq" id="WP_248864851.1">
    <property type="nucleotide sequence ID" value="NZ_CP086322.1"/>
</dbReference>
<evidence type="ECO:0000313" key="2">
    <source>
        <dbReference type="EMBL" id="UQA93979.1"/>
    </source>
</evidence>
<feature type="chain" id="PRO_5046800330" description="Small secreted domain DUF320" evidence="1">
    <location>
        <begin position="28"/>
        <end position="85"/>
    </location>
</feature>
<proteinExistence type="predicted"/>
<dbReference type="Proteomes" id="UP000830115">
    <property type="component" value="Chromosome"/>
</dbReference>
<evidence type="ECO:0000256" key="1">
    <source>
        <dbReference type="SAM" id="SignalP"/>
    </source>
</evidence>
<accession>A0ABY4M878</accession>
<name>A0ABY4M878_9ACTN</name>
<reference evidence="2" key="1">
    <citation type="submission" date="2021-10" db="EMBL/GenBank/DDBJ databases">
        <title>Streptomyces nigrumlapis sp.nov.,an antimicrobial producing actinobacterium isolated from Black Gobi rocks.</title>
        <authorList>
            <person name="Wen Y."/>
            <person name="Zhang W."/>
            <person name="Liu X.G."/>
        </authorList>
    </citation>
    <scope>NUCLEOTIDE SEQUENCE</scope>
    <source>
        <strain evidence="2">ST13-2-2</strain>
    </source>
</reference>
<organism evidence="2 3">
    <name type="scientific">Streptomyces halobius</name>
    <dbReference type="NCBI Taxonomy" id="2879846"/>
    <lineage>
        <taxon>Bacteria</taxon>
        <taxon>Bacillati</taxon>
        <taxon>Actinomycetota</taxon>
        <taxon>Actinomycetes</taxon>
        <taxon>Kitasatosporales</taxon>
        <taxon>Streptomycetaceae</taxon>
        <taxon>Streptomyces</taxon>
    </lineage>
</organism>
<keyword evidence="3" id="KW-1185">Reference proteome</keyword>
<evidence type="ECO:0000313" key="3">
    <source>
        <dbReference type="Proteomes" id="UP000830115"/>
    </source>
</evidence>
<dbReference type="EMBL" id="CP086322">
    <property type="protein sequence ID" value="UQA93979.1"/>
    <property type="molecule type" value="Genomic_DNA"/>
</dbReference>
<gene>
    <name evidence="2" type="ORF">K9S39_20745</name>
</gene>